<keyword evidence="7" id="KW-0028">Amino-acid biosynthesis</keyword>
<dbReference type="PANTHER" id="PTHR43643:SF3">
    <property type="entry name" value="HISTIDINOL-PHOSPHATE AMINOTRANSFERASE"/>
    <property type="match status" value="1"/>
</dbReference>
<reference evidence="9" key="1">
    <citation type="journal article" date="2014" name="Int. J. Syst. Evol. Microbiol.">
        <title>Complete genome sequence of Corynebacterium casei LMG S-19264T (=DSM 44701T), isolated from a smear-ripened cheese.</title>
        <authorList>
            <consortium name="US DOE Joint Genome Institute (JGI-PGF)"/>
            <person name="Walter F."/>
            <person name="Albersmeier A."/>
            <person name="Kalinowski J."/>
            <person name="Ruckert C."/>
        </authorList>
    </citation>
    <scope>NUCLEOTIDE SEQUENCE</scope>
    <source>
        <strain evidence="9">CGMCC 1.15371</strain>
    </source>
</reference>
<comment type="cofactor">
    <cofactor evidence="1 7">
        <name>pyridoxal 5'-phosphate</name>
        <dbReference type="ChEBI" id="CHEBI:597326"/>
    </cofactor>
</comment>
<evidence type="ECO:0000256" key="6">
    <source>
        <dbReference type="ARBA" id="ARBA00023102"/>
    </source>
</evidence>
<feature type="modified residue" description="N6-(pyridoxal phosphate)lysine" evidence="7">
    <location>
        <position position="220"/>
    </location>
</feature>
<dbReference type="InterPro" id="IPR015421">
    <property type="entry name" value="PyrdxlP-dep_Trfase_major"/>
</dbReference>
<reference evidence="9" key="2">
    <citation type="submission" date="2020-09" db="EMBL/GenBank/DDBJ databases">
        <authorList>
            <person name="Sun Q."/>
            <person name="Zhou Y."/>
        </authorList>
    </citation>
    <scope>NUCLEOTIDE SEQUENCE</scope>
    <source>
        <strain evidence="9">CGMCC 1.15371</strain>
    </source>
</reference>
<keyword evidence="6 7" id="KW-0368">Histidine biosynthesis</keyword>
<evidence type="ECO:0000256" key="2">
    <source>
        <dbReference type="ARBA" id="ARBA00011738"/>
    </source>
</evidence>
<dbReference type="PANTHER" id="PTHR43643">
    <property type="entry name" value="HISTIDINOL-PHOSPHATE AMINOTRANSFERASE 2"/>
    <property type="match status" value="1"/>
</dbReference>
<dbReference type="Gene3D" id="3.90.1150.10">
    <property type="entry name" value="Aspartate Aminotransferase, domain 1"/>
    <property type="match status" value="1"/>
</dbReference>
<dbReference type="SUPFAM" id="SSF53383">
    <property type="entry name" value="PLP-dependent transferases"/>
    <property type="match status" value="1"/>
</dbReference>
<comment type="subunit">
    <text evidence="2 7">Homodimer.</text>
</comment>
<feature type="domain" description="Aminotransferase class I/classII large" evidence="8">
    <location>
        <begin position="28"/>
        <end position="351"/>
    </location>
</feature>
<dbReference type="EMBL" id="BMIR01000006">
    <property type="protein sequence ID" value="GGE38833.1"/>
    <property type="molecule type" value="Genomic_DNA"/>
</dbReference>
<dbReference type="CDD" id="cd00609">
    <property type="entry name" value="AAT_like"/>
    <property type="match status" value="1"/>
</dbReference>
<dbReference type="NCBIfam" id="TIGR01141">
    <property type="entry name" value="hisC"/>
    <property type="match status" value="1"/>
</dbReference>
<evidence type="ECO:0000256" key="7">
    <source>
        <dbReference type="HAMAP-Rule" id="MF_01023"/>
    </source>
</evidence>
<dbReference type="EC" id="2.6.1.9" evidence="7"/>
<dbReference type="InterPro" id="IPR004839">
    <property type="entry name" value="Aminotransferase_I/II_large"/>
</dbReference>
<comment type="caution">
    <text evidence="9">The sequence shown here is derived from an EMBL/GenBank/DDBJ whole genome shotgun (WGS) entry which is preliminary data.</text>
</comment>
<evidence type="ECO:0000256" key="3">
    <source>
        <dbReference type="ARBA" id="ARBA00022576"/>
    </source>
</evidence>
<keyword evidence="4 7" id="KW-0808">Transferase</keyword>
<dbReference type="InterPro" id="IPR015424">
    <property type="entry name" value="PyrdxlP-dep_Trfase"/>
</dbReference>
<dbReference type="InterPro" id="IPR015422">
    <property type="entry name" value="PyrdxlP-dep_Trfase_small"/>
</dbReference>
<comment type="similarity">
    <text evidence="7">Belongs to the class-II pyridoxal-phosphate-dependent aminotransferase family. Histidinol-phosphate aminotransferase subfamily.</text>
</comment>
<evidence type="ECO:0000256" key="4">
    <source>
        <dbReference type="ARBA" id="ARBA00022679"/>
    </source>
</evidence>
<evidence type="ECO:0000313" key="9">
    <source>
        <dbReference type="EMBL" id="GGE38833.1"/>
    </source>
</evidence>
<comment type="pathway">
    <text evidence="7">Amino-acid biosynthesis; L-histidine biosynthesis; L-histidine from 5-phospho-alpha-D-ribose 1-diphosphate: step 7/9.</text>
</comment>
<evidence type="ECO:0000259" key="8">
    <source>
        <dbReference type="Pfam" id="PF00155"/>
    </source>
</evidence>
<keyword evidence="3 7" id="KW-0032">Aminotransferase</keyword>
<dbReference type="GO" id="GO:0030170">
    <property type="term" value="F:pyridoxal phosphate binding"/>
    <property type="evidence" value="ECO:0007669"/>
    <property type="project" value="InterPro"/>
</dbReference>
<dbReference type="Pfam" id="PF00155">
    <property type="entry name" value="Aminotran_1_2"/>
    <property type="match status" value="1"/>
</dbReference>
<proteinExistence type="inferred from homology"/>
<evidence type="ECO:0000256" key="5">
    <source>
        <dbReference type="ARBA" id="ARBA00022898"/>
    </source>
</evidence>
<organism evidence="9 10">
    <name type="scientific">Pullulanibacillus camelliae</name>
    <dbReference type="NCBI Taxonomy" id="1707096"/>
    <lineage>
        <taxon>Bacteria</taxon>
        <taxon>Bacillati</taxon>
        <taxon>Bacillota</taxon>
        <taxon>Bacilli</taxon>
        <taxon>Bacillales</taxon>
        <taxon>Sporolactobacillaceae</taxon>
        <taxon>Pullulanibacillus</taxon>
    </lineage>
</organism>
<dbReference type="GO" id="GO:0000105">
    <property type="term" value="P:L-histidine biosynthetic process"/>
    <property type="evidence" value="ECO:0007669"/>
    <property type="project" value="UniProtKB-UniRule"/>
</dbReference>
<accession>A0A8J2YGG2</accession>
<dbReference type="InterPro" id="IPR050106">
    <property type="entry name" value="HistidinolP_aminotransfase"/>
</dbReference>
<keyword evidence="5 7" id="KW-0663">Pyridoxal phosphate</keyword>
<evidence type="ECO:0000256" key="1">
    <source>
        <dbReference type="ARBA" id="ARBA00001933"/>
    </source>
</evidence>
<dbReference type="AlphaFoldDB" id="A0A8J2YGG2"/>
<keyword evidence="10" id="KW-1185">Reference proteome</keyword>
<gene>
    <name evidence="7 9" type="primary">hisC</name>
    <name evidence="9" type="ORF">GCM10011391_17040</name>
</gene>
<sequence length="361" mass="40692">MKKQLKTINPYQPGKPIEEVKAEYGLNEVIKLASNENPFGSSPKAIEAMKEAIHDMAVYPDGHATALRQALAQKHHVSEEQFVFSNGLDELVHMLSHSILEPGMNTVLADITFSSYKISALIEGAELREVPLVDGRHDLPGMLDRMDEHTGIVWLCNPNNPTGEIIKKHELEDFLEKVPEHVLVVADEAYHEYADHPEYPRTVDYVERYPNLIVMRTFSKVYGLAGLRIGYGIANAQLIRDLEPVRQPFNASRIAQKAAIKALDDHEFINYSIEQTHQGLEQYYAFCEAYGLKYFKSYANFILIEFDRPGEEIFNALLPKGFIVRVGVAPGMPNTVRITIGSKEQNAAIIECLKGILNEKK</sequence>
<dbReference type="InterPro" id="IPR005861">
    <property type="entry name" value="HisP_aminotrans"/>
</dbReference>
<dbReference type="HAMAP" id="MF_01023">
    <property type="entry name" value="HisC_aminotrans_2"/>
    <property type="match status" value="1"/>
</dbReference>
<evidence type="ECO:0000313" key="10">
    <source>
        <dbReference type="Proteomes" id="UP000628775"/>
    </source>
</evidence>
<comment type="catalytic activity">
    <reaction evidence="7">
        <text>L-histidinol phosphate + 2-oxoglutarate = 3-(imidazol-4-yl)-2-oxopropyl phosphate + L-glutamate</text>
        <dbReference type="Rhea" id="RHEA:23744"/>
        <dbReference type="ChEBI" id="CHEBI:16810"/>
        <dbReference type="ChEBI" id="CHEBI:29985"/>
        <dbReference type="ChEBI" id="CHEBI:57766"/>
        <dbReference type="ChEBI" id="CHEBI:57980"/>
        <dbReference type="EC" id="2.6.1.9"/>
    </reaction>
</comment>
<dbReference type="GO" id="GO:0004400">
    <property type="term" value="F:histidinol-phosphate transaminase activity"/>
    <property type="evidence" value="ECO:0007669"/>
    <property type="project" value="UniProtKB-UniRule"/>
</dbReference>
<dbReference type="Proteomes" id="UP000628775">
    <property type="component" value="Unassembled WGS sequence"/>
</dbReference>
<dbReference type="UniPathway" id="UPA00031">
    <property type="reaction ID" value="UER00012"/>
</dbReference>
<name>A0A8J2YGG2_9BACL</name>
<dbReference type="Gene3D" id="3.40.640.10">
    <property type="entry name" value="Type I PLP-dependent aspartate aminotransferase-like (Major domain)"/>
    <property type="match status" value="1"/>
</dbReference>
<protein>
    <recommendedName>
        <fullName evidence="7">Histidinol-phosphate aminotransferase</fullName>
        <ecNumber evidence="7">2.6.1.9</ecNumber>
    </recommendedName>
    <alternativeName>
        <fullName evidence="7">Imidazole acetol-phosphate transaminase</fullName>
    </alternativeName>
</protein>